<evidence type="ECO:0000313" key="2">
    <source>
        <dbReference type="Proteomes" id="UP001152173"/>
    </source>
</evidence>
<protein>
    <submittedName>
        <fullName evidence="1">Uncharacterized protein</fullName>
    </submittedName>
</protein>
<proteinExistence type="predicted"/>
<dbReference type="RefSeq" id="WP_269926611.1">
    <property type="nucleotide sequence ID" value="NZ_JAMKBJ010000007.1"/>
</dbReference>
<comment type="caution">
    <text evidence="1">The sequence shown here is derived from an EMBL/GenBank/DDBJ whole genome shotgun (WGS) entry which is preliminary data.</text>
</comment>
<dbReference type="Proteomes" id="UP001152173">
    <property type="component" value="Unassembled WGS sequence"/>
</dbReference>
<dbReference type="AlphaFoldDB" id="A0A9X3LJB5"/>
<dbReference type="EMBL" id="JAMKBJ010000007">
    <property type="protein sequence ID" value="MCZ8537519.1"/>
    <property type="molecule type" value="Genomic_DNA"/>
</dbReference>
<reference evidence="1" key="1">
    <citation type="submission" date="2022-05" db="EMBL/GenBank/DDBJ databases">
        <authorList>
            <person name="Colautti A."/>
            <person name="Iacumin L."/>
        </authorList>
    </citation>
    <scope>NUCLEOTIDE SEQUENCE</scope>
    <source>
        <strain evidence="1">SK 55</strain>
    </source>
</reference>
<gene>
    <name evidence="1" type="ORF">M9R32_10030</name>
</gene>
<evidence type="ECO:0000313" key="1">
    <source>
        <dbReference type="EMBL" id="MCZ8537519.1"/>
    </source>
</evidence>
<keyword evidence="2" id="KW-1185">Reference proteome</keyword>
<sequence length="127" mass="14730">MKKIILLISLLFVILCTLFGIRYGQILTANEGTIRLGMAAAVLDFTGREYVKFEETEYVKRYITEYQEEASLELVKNIMSNLGWSYETQEGAALFFRKDKDTIVVETEVFLKDYFLWDMPLEASDSK</sequence>
<accession>A0A9X3LJB5</accession>
<name>A0A9X3LJB5_9BACL</name>
<organism evidence="1 2">
    <name type="scientific">Paenisporosarcina quisquiliarum</name>
    <dbReference type="NCBI Taxonomy" id="365346"/>
    <lineage>
        <taxon>Bacteria</taxon>
        <taxon>Bacillati</taxon>
        <taxon>Bacillota</taxon>
        <taxon>Bacilli</taxon>
        <taxon>Bacillales</taxon>
        <taxon>Caryophanaceae</taxon>
        <taxon>Paenisporosarcina</taxon>
    </lineage>
</organism>